<reference evidence="2 3" key="1">
    <citation type="journal article" date="2019" name="Antonie Van Leeuwenhoek">
        <title>Description of 'Ca. Methylobacter oryzae' KRF1, a novel species from the environmentally important Methylobacter clade 2.</title>
        <authorList>
            <person name="Khatri K."/>
            <person name="Mohite J.A."/>
            <person name="Pandit P.S."/>
            <person name="Bahulikar R."/>
            <person name="Rahalkar M.C."/>
        </authorList>
    </citation>
    <scope>NUCLEOTIDE SEQUENCE [LARGE SCALE GENOMIC DNA]</scope>
    <source>
        <strain evidence="2 3">KRF1</strain>
    </source>
</reference>
<sequence>MRFKLKMIALAIVGGFFSMSAANACNEALTKDSLQACSQDPDWLVRYAASLNVKKRYTEAADLLEGVLMQYPDAKGAVDQYNKALAGLDNQNKPQIQPIQPDIPPQQWQINTGLQLRSGYSDNLNQAPSQPTLQLTLPSGPVAVELQSQFRKQAGFGVESQLTANAMRTMADGLQWQVRGEFFNRETEYGGYADYQGVNLLSSLMQHEDDGRETGGALGFNVLRYGGDVYLYAGQLMLRHTAKKGQYCRPQIGGDFLWQRQDGRPLLDSRYTGLMAGVICDTKVGLYSAVVSAGWDWATSERPGGDQQRGKLEVIGIWPTDFISQDSFVKAYTNIFQSNDMQAYSPWLGNGASRYINRIGLGLDYDWPLSLVADNWRGVASVKWQNQNSNISLFEMNTMEGWLGVRVAW</sequence>
<feature type="chain" id="PRO_5046957558" description="Tetratricopeptide repeat protein" evidence="1">
    <location>
        <begin position="25"/>
        <end position="409"/>
    </location>
</feature>
<organism evidence="2 3">
    <name type="scientific">Candidatus Methylobacter oryzae</name>
    <dbReference type="NCBI Taxonomy" id="2497749"/>
    <lineage>
        <taxon>Bacteria</taxon>
        <taxon>Pseudomonadati</taxon>
        <taxon>Pseudomonadota</taxon>
        <taxon>Gammaproteobacteria</taxon>
        <taxon>Methylococcales</taxon>
        <taxon>Methylococcaceae</taxon>
        <taxon>Methylobacter</taxon>
    </lineage>
</organism>
<dbReference type="EMBL" id="RYFG02000110">
    <property type="protein sequence ID" value="TRW92021.1"/>
    <property type="molecule type" value="Genomic_DNA"/>
</dbReference>
<accession>A0ABY3C815</accession>
<protein>
    <recommendedName>
        <fullName evidence="4">Tetratricopeptide repeat protein</fullName>
    </recommendedName>
</protein>
<evidence type="ECO:0000313" key="2">
    <source>
        <dbReference type="EMBL" id="TRW92021.1"/>
    </source>
</evidence>
<gene>
    <name evidence="2" type="ORF">EKO24_016180</name>
</gene>
<feature type="signal peptide" evidence="1">
    <location>
        <begin position="1"/>
        <end position="24"/>
    </location>
</feature>
<proteinExistence type="predicted"/>
<keyword evidence="1" id="KW-0732">Signal</keyword>
<comment type="caution">
    <text evidence="2">The sequence shown here is derived from an EMBL/GenBank/DDBJ whole genome shotgun (WGS) entry which is preliminary data.</text>
</comment>
<evidence type="ECO:0000256" key="1">
    <source>
        <dbReference type="SAM" id="SignalP"/>
    </source>
</evidence>
<evidence type="ECO:0008006" key="4">
    <source>
        <dbReference type="Google" id="ProtNLM"/>
    </source>
</evidence>
<name>A0ABY3C815_9GAMM</name>
<evidence type="ECO:0000313" key="3">
    <source>
        <dbReference type="Proteomes" id="UP000733744"/>
    </source>
</evidence>
<dbReference type="Proteomes" id="UP000733744">
    <property type="component" value="Unassembled WGS sequence"/>
</dbReference>
<dbReference type="RefSeq" id="WP_143733242.1">
    <property type="nucleotide sequence ID" value="NZ_RYFG02000110.1"/>
</dbReference>
<keyword evidence="3" id="KW-1185">Reference proteome</keyword>